<protein>
    <submittedName>
        <fullName evidence="2">Nucleoside triphosphate pyrophosphohydrolase</fullName>
    </submittedName>
</protein>
<reference evidence="2" key="1">
    <citation type="journal article" date="2021" name="Proc. Natl. Acad. Sci. U.S.A.">
        <title>A Catalog of Tens of Thousands of Viruses from Human Metagenomes Reveals Hidden Associations with Chronic Diseases.</title>
        <authorList>
            <person name="Tisza M.J."/>
            <person name="Buck C.B."/>
        </authorList>
    </citation>
    <scope>NUCLEOTIDE SEQUENCE</scope>
    <source>
        <strain evidence="2">Ctpvf97</strain>
    </source>
</reference>
<dbReference type="EMBL" id="BK015944">
    <property type="protein sequence ID" value="DAF86395.1"/>
    <property type="molecule type" value="Genomic_DNA"/>
</dbReference>
<organism evidence="2">
    <name type="scientific">Myoviridae sp. ctpvf97</name>
    <dbReference type="NCBI Taxonomy" id="2825176"/>
    <lineage>
        <taxon>Viruses</taxon>
        <taxon>Duplodnaviria</taxon>
        <taxon>Heunggongvirae</taxon>
        <taxon>Uroviricota</taxon>
        <taxon>Caudoviricetes</taxon>
    </lineage>
</organism>
<evidence type="ECO:0000256" key="1">
    <source>
        <dbReference type="SAM" id="MobiDB-lite"/>
    </source>
</evidence>
<sequence>MTREEIVTALRCCAFNGEDSCEQCTECPAAGDDCESELQFAAAELIESQRREIEALRRANEGLRFNLDLWMGHARKTVGADDPVGPQESVSAPAGRTESSAPTTMCEGVSGDEICRAALETFGEMPQMAMAVEEMSELTKELCKYRRGRNNVESIAEEIANVQIILRQLVILFDCKETVDKYRQYKLERLARIVEEAT</sequence>
<accession>A0A8S5TW21</accession>
<feature type="region of interest" description="Disordered" evidence="1">
    <location>
        <begin position="78"/>
        <end position="103"/>
    </location>
</feature>
<name>A0A8S5TW21_9CAUD</name>
<proteinExistence type="predicted"/>
<dbReference type="CDD" id="cd11539">
    <property type="entry name" value="NTP-PPase_u2"/>
    <property type="match status" value="1"/>
</dbReference>
<evidence type="ECO:0000313" key="2">
    <source>
        <dbReference type="EMBL" id="DAF86395.1"/>
    </source>
</evidence>